<proteinExistence type="predicted"/>
<dbReference type="Proteomes" id="UP000243459">
    <property type="component" value="Chromosome 1"/>
</dbReference>
<dbReference type="Gramene" id="ONK81471">
    <property type="protein sequence ID" value="ONK81471"/>
    <property type="gene ID" value="A4U43_C01F29480"/>
</dbReference>
<evidence type="ECO:0000313" key="1">
    <source>
        <dbReference type="EMBL" id="ONK81471.1"/>
    </source>
</evidence>
<dbReference type="EMBL" id="CM007381">
    <property type="protein sequence ID" value="ONK81471.1"/>
    <property type="molecule type" value="Genomic_DNA"/>
</dbReference>
<organism evidence="1 2">
    <name type="scientific">Asparagus officinalis</name>
    <name type="common">Garden asparagus</name>
    <dbReference type="NCBI Taxonomy" id="4686"/>
    <lineage>
        <taxon>Eukaryota</taxon>
        <taxon>Viridiplantae</taxon>
        <taxon>Streptophyta</taxon>
        <taxon>Embryophyta</taxon>
        <taxon>Tracheophyta</taxon>
        <taxon>Spermatophyta</taxon>
        <taxon>Magnoliopsida</taxon>
        <taxon>Liliopsida</taxon>
        <taxon>Asparagales</taxon>
        <taxon>Asparagaceae</taxon>
        <taxon>Asparagoideae</taxon>
        <taxon>Asparagus</taxon>
    </lineage>
</organism>
<protein>
    <submittedName>
        <fullName evidence="1">Uncharacterized protein</fullName>
    </submittedName>
</protein>
<evidence type="ECO:0000313" key="2">
    <source>
        <dbReference type="Proteomes" id="UP000243459"/>
    </source>
</evidence>
<name>A0A5P1FWW4_ASPOF</name>
<keyword evidence="2" id="KW-1185">Reference proteome</keyword>
<dbReference type="AlphaFoldDB" id="A0A5P1FWW4"/>
<accession>A0A5P1FWW4</accession>
<reference evidence="2" key="1">
    <citation type="journal article" date="2017" name="Nat. Commun.">
        <title>The asparagus genome sheds light on the origin and evolution of a young Y chromosome.</title>
        <authorList>
            <person name="Harkess A."/>
            <person name="Zhou J."/>
            <person name="Xu C."/>
            <person name="Bowers J.E."/>
            <person name="Van der Hulst R."/>
            <person name="Ayyampalayam S."/>
            <person name="Mercati F."/>
            <person name="Riccardi P."/>
            <person name="McKain M.R."/>
            <person name="Kakrana A."/>
            <person name="Tang H."/>
            <person name="Ray J."/>
            <person name="Groenendijk J."/>
            <person name="Arikit S."/>
            <person name="Mathioni S.M."/>
            <person name="Nakano M."/>
            <person name="Shan H."/>
            <person name="Telgmann-Rauber A."/>
            <person name="Kanno A."/>
            <person name="Yue Z."/>
            <person name="Chen H."/>
            <person name="Li W."/>
            <person name="Chen Y."/>
            <person name="Xu X."/>
            <person name="Zhang Y."/>
            <person name="Luo S."/>
            <person name="Chen H."/>
            <person name="Gao J."/>
            <person name="Mao Z."/>
            <person name="Pires J.C."/>
            <person name="Luo M."/>
            <person name="Kudrna D."/>
            <person name="Wing R.A."/>
            <person name="Meyers B.C."/>
            <person name="Yi K."/>
            <person name="Kong H."/>
            <person name="Lavrijsen P."/>
            <person name="Sunseri F."/>
            <person name="Falavigna A."/>
            <person name="Ye Y."/>
            <person name="Leebens-Mack J.H."/>
            <person name="Chen G."/>
        </authorList>
    </citation>
    <scope>NUCLEOTIDE SEQUENCE [LARGE SCALE GENOMIC DNA]</scope>
    <source>
        <strain evidence="2">cv. DH0086</strain>
    </source>
</reference>
<gene>
    <name evidence="1" type="ORF">A4U43_C01F29480</name>
</gene>
<sequence>MAIDLINFSKMDDRITIKEAAIASLQSMEALVLILSHQSSSSSLFDCLAITDNTVSKFKKFINALDQTGHARFRRDPVQPPNESSSPLCSLVMKDIGLRELVCSGSRQRKLLTGDQKAYFKG</sequence>